<dbReference type="Gene3D" id="1.10.10.2120">
    <property type="match status" value="1"/>
</dbReference>
<dbReference type="Proteomes" id="UP001212997">
    <property type="component" value="Unassembled WGS sequence"/>
</dbReference>
<feature type="domain" description="Peptidase C45 hydrolase" evidence="1">
    <location>
        <begin position="166"/>
        <end position="327"/>
    </location>
</feature>
<name>A0AAD5UWT7_9APHY</name>
<evidence type="ECO:0000259" key="1">
    <source>
        <dbReference type="Pfam" id="PF03417"/>
    </source>
</evidence>
<dbReference type="InterPro" id="IPR005079">
    <property type="entry name" value="Peptidase_C45_hydrolase"/>
</dbReference>
<evidence type="ECO:0000313" key="2">
    <source>
        <dbReference type="EMBL" id="KAJ3478739.1"/>
    </source>
</evidence>
<dbReference type="InterPro" id="IPR047794">
    <property type="entry name" value="C45_proenzyme-like"/>
</dbReference>
<dbReference type="PANTHER" id="PTHR34180:SF1">
    <property type="entry name" value="BETA-ALANYL-DOPAMINE_CARCININE HYDROLASE"/>
    <property type="match status" value="1"/>
</dbReference>
<dbReference type="AlphaFoldDB" id="A0AAD5UWT7"/>
<dbReference type="EMBL" id="JANAWD010000488">
    <property type="protein sequence ID" value="KAJ3478739.1"/>
    <property type="molecule type" value="Genomic_DNA"/>
</dbReference>
<dbReference type="NCBIfam" id="NF040521">
    <property type="entry name" value="C45_proenzyme"/>
    <property type="match status" value="1"/>
</dbReference>
<protein>
    <recommendedName>
        <fullName evidence="1">Peptidase C45 hydrolase domain-containing protein</fullName>
    </recommendedName>
</protein>
<evidence type="ECO:0000313" key="3">
    <source>
        <dbReference type="Proteomes" id="UP001212997"/>
    </source>
</evidence>
<comment type="caution">
    <text evidence="2">The sequence shown here is derived from an EMBL/GenBank/DDBJ whole genome shotgun (WGS) entry which is preliminary data.</text>
</comment>
<dbReference type="InterPro" id="IPR047801">
    <property type="entry name" value="Peptidase_C45"/>
</dbReference>
<dbReference type="PANTHER" id="PTHR34180">
    <property type="entry name" value="PEPTIDASE C45"/>
    <property type="match status" value="1"/>
</dbReference>
<organism evidence="2 3">
    <name type="scientific">Meripilus lineatus</name>
    <dbReference type="NCBI Taxonomy" id="2056292"/>
    <lineage>
        <taxon>Eukaryota</taxon>
        <taxon>Fungi</taxon>
        <taxon>Dikarya</taxon>
        <taxon>Basidiomycota</taxon>
        <taxon>Agaricomycotina</taxon>
        <taxon>Agaricomycetes</taxon>
        <taxon>Polyporales</taxon>
        <taxon>Meripilaceae</taxon>
        <taxon>Meripilus</taxon>
    </lineage>
</organism>
<keyword evidence="3" id="KW-1185">Reference proteome</keyword>
<accession>A0AAD5UWT7</accession>
<dbReference type="Gene3D" id="3.60.60.10">
    <property type="entry name" value="Penicillin V Acylase, Chain A"/>
    <property type="match status" value="1"/>
</dbReference>
<proteinExistence type="predicted"/>
<sequence>MLCKLLGTIRDIPTRLSSRLLSAHGTRSPKSTPLLVSMATLTASGERPRIVLEGNPYEIGLRHGQQLREQIHKQLAIYRELFQLNCKFDWTQVRHTAKEFHASIGQLAPELLEEIRGIAYGVDPSSERVDVYDIIALNARSEIALGQWDDGCTSLSWRIDQSQNQMQFLAQNWDWRSSVGENLAIVSIRQPGKPDIWMVTEPGIIGKIGFNSESVGVCLNAIRARPISTSLLPIHLILRIALECSSVDSAIARIEKLGGAASSQHILIADTNGGRGLELSPRGGVYLNPDPNGILIHTNHFLENKLVDEPPWLSGSPIRLRRAQKLCLELMEKQGHGLLSIDGPATLRTAVFNDAENSPQAICCVPDPERGPLASIETLFNIVMTFSAGKPPIAEVVFGKPGNPSQVYVLP</sequence>
<gene>
    <name evidence="2" type="ORF">NLI96_g9550</name>
</gene>
<dbReference type="Pfam" id="PF03417">
    <property type="entry name" value="AAT"/>
    <property type="match status" value="1"/>
</dbReference>
<reference evidence="2" key="1">
    <citation type="submission" date="2022-07" db="EMBL/GenBank/DDBJ databases">
        <title>Genome Sequence of Physisporinus lineatus.</title>
        <authorList>
            <person name="Buettner E."/>
        </authorList>
    </citation>
    <scope>NUCLEOTIDE SEQUENCE</scope>
    <source>
        <strain evidence="2">VT162</strain>
    </source>
</reference>